<keyword evidence="1" id="KW-0732">Signal</keyword>
<dbReference type="EMBL" id="CM001888">
    <property type="protein sequence ID" value="EOY18618.1"/>
    <property type="molecule type" value="Genomic_DNA"/>
</dbReference>
<dbReference type="Gramene" id="EOY18618">
    <property type="protein sequence ID" value="EOY18618"/>
    <property type="gene ID" value="TCM_043120"/>
</dbReference>
<dbReference type="Proteomes" id="UP000026915">
    <property type="component" value="Chromosome 10"/>
</dbReference>
<protein>
    <submittedName>
        <fullName evidence="2">Uncharacterized protein</fullName>
    </submittedName>
</protein>
<dbReference type="HOGENOM" id="CLU_2459188_0_0_1"/>
<accession>A0A061FP06</accession>
<dbReference type="AlphaFoldDB" id="A0A061FP06"/>
<dbReference type="OMA" id="GTICVCY"/>
<feature type="signal peptide" evidence="1">
    <location>
        <begin position="1"/>
        <end position="33"/>
    </location>
</feature>
<evidence type="ECO:0000256" key="1">
    <source>
        <dbReference type="SAM" id="SignalP"/>
    </source>
</evidence>
<reference evidence="2 3" key="1">
    <citation type="journal article" date="2013" name="Genome Biol.">
        <title>The genome sequence of the most widely cultivated cacao type and its use to identify candidate genes regulating pod color.</title>
        <authorList>
            <person name="Motamayor J.C."/>
            <person name="Mockaitis K."/>
            <person name="Schmutz J."/>
            <person name="Haiminen N."/>
            <person name="Iii D.L."/>
            <person name="Cornejo O."/>
            <person name="Findley S.D."/>
            <person name="Zheng P."/>
            <person name="Utro F."/>
            <person name="Royaert S."/>
            <person name="Saski C."/>
            <person name="Jenkins J."/>
            <person name="Podicheti R."/>
            <person name="Zhao M."/>
            <person name="Scheffler B.E."/>
            <person name="Stack J.C."/>
            <person name="Feltus F.A."/>
            <person name="Mustiga G.M."/>
            <person name="Amores F."/>
            <person name="Phillips W."/>
            <person name="Marelli J.P."/>
            <person name="May G.D."/>
            <person name="Shapiro H."/>
            <person name="Ma J."/>
            <person name="Bustamante C.D."/>
            <person name="Schnell R.J."/>
            <person name="Main D."/>
            <person name="Gilbert D."/>
            <person name="Parida L."/>
            <person name="Kuhn D.N."/>
        </authorList>
    </citation>
    <scope>NUCLEOTIDE SEQUENCE [LARGE SCALE GENOMIC DNA]</scope>
    <source>
        <strain evidence="3">cv. Matina 1-6</strain>
    </source>
</reference>
<organism evidence="2 3">
    <name type="scientific">Theobroma cacao</name>
    <name type="common">Cacao</name>
    <name type="synonym">Cocoa</name>
    <dbReference type="NCBI Taxonomy" id="3641"/>
    <lineage>
        <taxon>Eukaryota</taxon>
        <taxon>Viridiplantae</taxon>
        <taxon>Streptophyta</taxon>
        <taxon>Embryophyta</taxon>
        <taxon>Tracheophyta</taxon>
        <taxon>Spermatophyta</taxon>
        <taxon>Magnoliopsida</taxon>
        <taxon>eudicotyledons</taxon>
        <taxon>Gunneridae</taxon>
        <taxon>Pentapetalae</taxon>
        <taxon>rosids</taxon>
        <taxon>malvids</taxon>
        <taxon>Malvales</taxon>
        <taxon>Malvaceae</taxon>
        <taxon>Byttnerioideae</taxon>
        <taxon>Theobroma</taxon>
    </lineage>
</organism>
<evidence type="ECO:0000313" key="2">
    <source>
        <dbReference type="EMBL" id="EOY18618.1"/>
    </source>
</evidence>
<evidence type="ECO:0000313" key="3">
    <source>
        <dbReference type="Proteomes" id="UP000026915"/>
    </source>
</evidence>
<keyword evidence="3" id="KW-1185">Reference proteome</keyword>
<sequence length="89" mass="9414">MELIRGKKMVPMAIVLALVIMTFMAAAPIPAEAVEIVIECSQPDCQNKCSAAYGSRLIRSACEKDPTIFGGTICVCYHTPPAASASTLP</sequence>
<feature type="chain" id="PRO_5001598451" evidence="1">
    <location>
        <begin position="34"/>
        <end position="89"/>
    </location>
</feature>
<gene>
    <name evidence="2" type="ORF">TCM_043120</name>
</gene>
<dbReference type="InParanoid" id="A0A061FP06"/>
<name>A0A061FP06_THECC</name>
<proteinExistence type="predicted"/>